<proteinExistence type="predicted"/>
<dbReference type="RefSeq" id="WP_105054809.1">
    <property type="nucleotide sequence ID" value="NZ_CAWNRT010000001.1"/>
</dbReference>
<evidence type="ECO:0000313" key="2">
    <source>
        <dbReference type="EMBL" id="PQJ89281.1"/>
    </source>
</evidence>
<gene>
    <name evidence="2" type="ORF">BTO22_06640</name>
</gene>
<dbReference type="Proteomes" id="UP000239263">
    <property type="component" value="Unassembled WGS sequence"/>
</dbReference>
<dbReference type="Gene3D" id="3.40.630.30">
    <property type="match status" value="1"/>
</dbReference>
<dbReference type="InterPro" id="IPR000182">
    <property type="entry name" value="GNAT_dom"/>
</dbReference>
<dbReference type="SUPFAM" id="SSF55729">
    <property type="entry name" value="Acyl-CoA N-acyltransferases (Nat)"/>
    <property type="match status" value="1"/>
</dbReference>
<feature type="domain" description="N-acetyltransferase" evidence="1">
    <location>
        <begin position="2"/>
        <end position="147"/>
    </location>
</feature>
<dbReference type="PANTHER" id="PTHR43617:SF34">
    <property type="entry name" value="PUTATIVE-RELATED"/>
    <property type="match status" value="1"/>
</dbReference>
<name>A0A2S7XD47_9GAMM</name>
<dbReference type="OrthoDB" id="5187710at2"/>
<sequence length="149" mass="16629">MIGIKAAEKNDLKKIYEIETEAFGSHGYPSFFIRQAFDCWSNGLLVAKDKAQVFGYVLQVPSSQSIGDAWVLSLAVSKQAQGKGLGKKLLETAIKNAKEYKRLLLTVCPKNTGAYTLYQSYGFYLVEEEQDYFDIGEDRLVLALDIVVS</sequence>
<dbReference type="CDD" id="cd04301">
    <property type="entry name" value="NAT_SF"/>
    <property type="match status" value="1"/>
</dbReference>
<dbReference type="PROSITE" id="PS51186">
    <property type="entry name" value="GNAT"/>
    <property type="match status" value="1"/>
</dbReference>
<organism evidence="2 3">
    <name type="scientific">Aliivibrio sifiae</name>
    <dbReference type="NCBI Taxonomy" id="566293"/>
    <lineage>
        <taxon>Bacteria</taxon>
        <taxon>Pseudomonadati</taxon>
        <taxon>Pseudomonadota</taxon>
        <taxon>Gammaproteobacteria</taxon>
        <taxon>Vibrionales</taxon>
        <taxon>Vibrionaceae</taxon>
        <taxon>Aliivibrio</taxon>
    </lineage>
</organism>
<dbReference type="AlphaFoldDB" id="A0A2S7XD47"/>
<dbReference type="PANTHER" id="PTHR43617">
    <property type="entry name" value="L-AMINO ACID N-ACETYLTRANSFERASE"/>
    <property type="match status" value="1"/>
</dbReference>
<evidence type="ECO:0000259" key="1">
    <source>
        <dbReference type="PROSITE" id="PS51186"/>
    </source>
</evidence>
<accession>A0A2S7XD47</accession>
<reference evidence="2 3" key="1">
    <citation type="submission" date="2016-12" db="EMBL/GenBank/DDBJ databases">
        <title>Diversity of luminous bacteria.</title>
        <authorList>
            <person name="Yoshizawa S."/>
            <person name="Kogure K."/>
        </authorList>
    </citation>
    <scope>NUCLEOTIDE SEQUENCE [LARGE SCALE GENOMIC DNA]</scope>
    <source>
        <strain evidence="2 3">ATCC 33715</strain>
    </source>
</reference>
<dbReference type="InterPro" id="IPR050276">
    <property type="entry name" value="MshD_Acetyltransferase"/>
</dbReference>
<dbReference type="EMBL" id="MSCO01000001">
    <property type="protein sequence ID" value="PQJ89281.1"/>
    <property type="molecule type" value="Genomic_DNA"/>
</dbReference>
<dbReference type="GO" id="GO:0016747">
    <property type="term" value="F:acyltransferase activity, transferring groups other than amino-acyl groups"/>
    <property type="evidence" value="ECO:0007669"/>
    <property type="project" value="InterPro"/>
</dbReference>
<evidence type="ECO:0000313" key="3">
    <source>
        <dbReference type="Proteomes" id="UP000239263"/>
    </source>
</evidence>
<dbReference type="InterPro" id="IPR016181">
    <property type="entry name" value="Acyl_CoA_acyltransferase"/>
</dbReference>
<keyword evidence="2" id="KW-0808">Transferase</keyword>
<dbReference type="Pfam" id="PF00583">
    <property type="entry name" value="Acetyltransf_1"/>
    <property type="match status" value="1"/>
</dbReference>
<comment type="caution">
    <text evidence="2">The sequence shown here is derived from an EMBL/GenBank/DDBJ whole genome shotgun (WGS) entry which is preliminary data.</text>
</comment>
<protein>
    <submittedName>
        <fullName evidence="2">Alanine acetyltransferase</fullName>
    </submittedName>
</protein>